<evidence type="ECO:0000313" key="2">
    <source>
        <dbReference type="EMBL" id="BBC34361.1"/>
    </source>
</evidence>
<keyword evidence="1" id="KW-0472">Membrane</keyword>
<name>A0ABM9SC66_9ACTN</name>
<reference evidence="2 3" key="1">
    <citation type="journal article" date="2010" name="ChemBioChem">
        <title>Cloning and characterization of the biosynthetic gene cluster of 16-membered macrolide antibiotic FD-891: involvement of a dual functional cytochrome P450 monooxygenase catalyzing epoxidation and hydroxylation.</title>
        <authorList>
            <person name="Kudo F."/>
            <person name="Motegi A."/>
            <person name="Mizoue K."/>
            <person name="Eguchi T."/>
        </authorList>
    </citation>
    <scope>NUCLEOTIDE SEQUENCE [LARGE SCALE GENOMIC DNA]</scope>
    <source>
        <strain evidence="2 3">A-8890</strain>
    </source>
</reference>
<dbReference type="Proteomes" id="UP001321542">
    <property type="component" value="Chromosome"/>
</dbReference>
<accession>A0ABM9SC66</accession>
<evidence type="ECO:0000256" key="1">
    <source>
        <dbReference type="SAM" id="Phobius"/>
    </source>
</evidence>
<protein>
    <submittedName>
        <fullName evidence="2">Uncharacterized protein</fullName>
    </submittedName>
</protein>
<sequence>MEEGLGVGVGEGVGSVGLVWLAYAVTGAPSTVIAQTTAMAAMVRLRLPAPIPLAPLIPVDVPVQN</sequence>
<reference evidence="2 3" key="2">
    <citation type="journal article" date="2023" name="ChemBioChem">
        <title>Acyltransferase Domain Exchange between Two Independent Type I Polyketide Synthases in the Same Producer Strain of Macrolide Antibiotics.</title>
        <authorList>
            <person name="Kudo F."/>
            <person name="Kishikawa K."/>
            <person name="Tsuboi K."/>
            <person name="Kido T."/>
            <person name="Usui T."/>
            <person name="Hashimoto J."/>
            <person name="Shin-Ya K."/>
            <person name="Miyanaga A."/>
            <person name="Eguchi T."/>
        </authorList>
    </citation>
    <scope>NUCLEOTIDE SEQUENCE [LARGE SCALE GENOMIC DNA]</scope>
    <source>
        <strain evidence="2 3">A-8890</strain>
    </source>
</reference>
<keyword evidence="1" id="KW-1133">Transmembrane helix</keyword>
<gene>
    <name evidence="2" type="ORF">SGFS_056550</name>
</gene>
<keyword evidence="3" id="KW-1185">Reference proteome</keyword>
<organism evidence="2 3">
    <name type="scientific">Streptomyces graminofaciens</name>
    <dbReference type="NCBI Taxonomy" id="68212"/>
    <lineage>
        <taxon>Bacteria</taxon>
        <taxon>Bacillati</taxon>
        <taxon>Actinomycetota</taxon>
        <taxon>Actinomycetes</taxon>
        <taxon>Kitasatosporales</taxon>
        <taxon>Streptomycetaceae</taxon>
        <taxon>Streptomyces</taxon>
    </lineage>
</organism>
<evidence type="ECO:0000313" key="3">
    <source>
        <dbReference type="Proteomes" id="UP001321542"/>
    </source>
</evidence>
<keyword evidence="1" id="KW-0812">Transmembrane</keyword>
<dbReference type="EMBL" id="AP018448">
    <property type="protein sequence ID" value="BBC34361.1"/>
    <property type="molecule type" value="Genomic_DNA"/>
</dbReference>
<feature type="transmembrane region" description="Helical" evidence="1">
    <location>
        <begin position="20"/>
        <end position="43"/>
    </location>
</feature>
<proteinExistence type="predicted"/>